<evidence type="ECO:0000256" key="2">
    <source>
        <dbReference type="HAMAP-Rule" id="MF_00003"/>
    </source>
</evidence>
<keyword evidence="2" id="KW-0963">Cytoplasm</keyword>
<dbReference type="Gene3D" id="3.30.300.20">
    <property type="match status" value="1"/>
</dbReference>
<dbReference type="AlphaFoldDB" id="A0A2H0V4K5"/>
<protein>
    <recommendedName>
        <fullName evidence="2">Ribosome-binding factor A</fullName>
    </recommendedName>
</protein>
<dbReference type="GO" id="GO:0005829">
    <property type="term" value="C:cytosol"/>
    <property type="evidence" value="ECO:0007669"/>
    <property type="project" value="TreeGrafter"/>
</dbReference>
<keyword evidence="1 2" id="KW-0690">Ribosome biogenesis</keyword>
<dbReference type="GO" id="GO:0043024">
    <property type="term" value="F:ribosomal small subunit binding"/>
    <property type="evidence" value="ECO:0007669"/>
    <property type="project" value="TreeGrafter"/>
</dbReference>
<comment type="subunit">
    <text evidence="2">Monomer. Binds 30S ribosomal subunits, but not 50S ribosomal subunits or 70S ribosomes.</text>
</comment>
<dbReference type="NCBIfam" id="TIGR00082">
    <property type="entry name" value="rbfA"/>
    <property type="match status" value="1"/>
</dbReference>
<sequence length="110" mass="12617">MPKRIEQINELLRKEIALAIERDVELPDILATVTKVECLPELSEAKVWISILPDNRAGSGLQGLRRQQGLIYNALKKNTVLRRIPKLNFIFDNTEKNVAEIYKIISDFKS</sequence>
<comment type="similarity">
    <text evidence="2">Belongs to the RbfA family.</text>
</comment>
<dbReference type="InterPro" id="IPR015946">
    <property type="entry name" value="KH_dom-like_a/b"/>
</dbReference>
<comment type="function">
    <text evidence="2">One of several proteins that assist in the late maturation steps of the functional core of the 30S ribosomal subunit. Associates with free 30S ribosomal subunits (but not with 30S subunits that are part of 70S ribosomes or polysomes). Required for efficient processing of 16S rRNA. May interact with the 5'-terminal helix region of 16S rRNA.</text>
</comment>
<organism evidence="3 4">
    <name type="scientific">Candidatus Falkowbacteria bacterium CG10_big_fil_rev_8_21_14_0_10_43_10</name>
    <dbReference type="NCBI Taxonomy" id="1974567"/>
    <lineage>
        <taxon>Bacteria</taxon>
        <taxon>Candidatus Falkowiibacteriota</taxon>
    </lineage>
</organism>
<accession>A0A2H0V4K5</accession>
<evidence type="ECO:0000313" key="4">
    <source>
        <dbReference type="Proteomes" id="UP000228626"/>
    </source>
</evidence>
<reference evidence="4" key="1">
    <citation type="submission" date="2017-09" db="EMBL/GenBank/DDBJ databases">
        <title>Depth-based differentiation of microbial function through sediment-hosted aquifers and enrichment of novel symbionts in the deep terrestrial subsurface.</title>
        <authorList>
            <person name="Probst A.J."/>
            <person name="Ladd B."/>
            <person name="Jarett J.K."/>
            <person name="Geller-Mcgrath D.E."/>
            <person name="Sieber C.M.K."/>
            <person name="Emerson J.B."/>
            <person name="Anantharaman K."/>
            <person name="Thomas B.C."/>
            <person name="Malmstrom R."/>
            <person name="Stieglmeier M."/>
            <person name="Klingl A."/>
            <person name="Woyke T."/>
            <person name="Ryan C.M."/>
            <person name="Banfield J.F."/>
        </authorList>
    </citation>
    <scope>NUCLEOTIDE SEQUENCE [LARGE SCALE GENOMIC DNA]</scope>
</reference>
<dbReference type="EMBL" id="PFAR01000014">
    <property type="protein sequence ID" value="PIR93369.1"/>
    <property type="molecule type" value="Genomic_DNA"/>
</dbReference>
<name>A0A2H0V4K5_9BACT</name>
<evidence type="ECO:0000256" key="1">
    <source>
        <dbReference type="ARBA" id="ARBA00022517"/>
    </source>
</evidence>
<dbReference type="InterPro" id="IPR000238">
    <property type="entry name" value="RbfA"/>
</dbReference>
<proteinExistence type="inferred from homology"/>
<comment type="subcellular location">
    <subcellularLocation>
        <location evidence="2">Cytoplasm</location>
    </subcellularLocation>
</comment>
<dbReference type="Pfam" id="PF02033">
    <property type="entry name" value="RBFA"/>
    <property type="match status" value="1"/>
</dbReference>
<dbReference type="PANTHER" id="PTHR33515:SF1">
    <property type="entry name" value="RIBOSOME-BINDING FACTOR A, CHLOROPLASTIC-RELATED"/>
    <property type="match status" value="1"/>
</dbReference>
<dbReference type="SUPFAM" id="SSF89919">
    <property type="entry name" value="Ribosome-binding factor A, RbfA"/>
    <property type="match status" value="1"/>
</dbReference>
<gene>
    <name evidence="2 3" type="primary">rbfA</name>
    <name evidence="3" type="ORF">COT99_01210</name>
</gene>
<dbReference type="Proteomes" id="UP000228626">
    <property type="component" value="Unassembled WGS sequence"/>
</dbReference>
<dbReference type="HAMAP" id="MF_00003">
    <property type="entry name" value="RbfA"/>
    <property type="match status" value="1"/>
</dbReference>
<dbReference type="GO" id="GO:0030490">
    <property type="term" value="P:maturation of SSU-rRNA"/>
    <property type="evidence" value="ECO:0007669"/>
    <property type="project" value="UniProtKB-UniRule"/>
</dbReference>
<comment type="caution">
    <text evidence="3">The sequence shown here is derived from an EMBL/GenBank/DDBJ whole genome shotgun (WGS) entry which is preliminary data.</text>
</comment>
<evidence type="ECO:0000313" key="3">
    <source>
        <dbReference type="EMBL" id="PIR93369.1"/>
    </source>
</evidence>
<dbReference type="InterPro" id="IPR023799">
    <property type="entry name" value="RbfA_dom_sf"/>
</dbReference>
<dbReference type="PANTHER" id="PTHR33515">
    <property type="entry name" value="RIBOSOME-BINDING FACTOR A, CHLOROPLASTIC-RELATED"/>
    <property type="match status" value="1"/>
</dbReference>